<feature type="compositionally biased region" description="Basic and acidic residues" evidence="5">
    <location>
        <begin position="272"/>
        <end position="285"/>
    </location>
</feature>
<comment type="similarity">
    <text evidence="1 4">Belongs to the glycosyl hydrolase 17 family.</text>
</comment>
<keyword evidence="7" id="KW-1185">Reference proteome</keyword>
<evidence type="ECO:0000256" key="5">
    <source>
        <dbReference type="SAM" id="MobiDB-lite"/>
    </source>
</evidence>
<dbReference type="Pfam" id="PF00332">
    <property type="entry name" value="Glyco_hydro_17"/>
    <property type="match status" value="1"/>
</dbReference>
<feature type="region of interest" description="Disordered" evidence="5">
    <location>
        <begin position="219"/>
        <end position="292"/>
    </location>
</feature>
<evidence type="ECO:0000256" key="4">
    <source>
        <dbReference type="RuleBase" id="RU004335"/>
    </source>
</evidence>
<keyword evidence="3" id="KW-0326">Glycosidase</keyword>
<protein>
    <submittedName>
        <fullName evidence="6">Glucan endo-1,3-beta-glucosidase</fullName>
    </submittedName>
</protein>
<dbReference type="EMBL" id="JBBWWR010000011">
    <property type="protein sequence ID" value="KAK8959601.1"/>
    <property type="molecule type" value="Genomic_DNA"/>
</dbReference>
<name>A0ABR2M7I0_9ASPA</name>
<dbReference type="Proteomes" id="UP001412067">
    <property type="component" value="Unassembled WGS sequence"/>
</dbReference>
<gene>
    <name evidence="6" type="ORF">KSP40_PGU022109</name>
</gene>
<dbReference type="InterPro" id="IPR000490">
    <property type="entry name" value="Glyco_hydro_17"/>
</dbReference>
<dbReference type="InterPro" id="IPR017853">
    <property type="entry name" value="GH"/>
</dbReference>
<evidence type="ECO:0000256" key="1">
    <source>
        <dbReference type="ARBA" id="ARBA00008773"/>
    </source>
</evidence>
<dbReference type="PANTHER" id="PTHR32227">
    <property type="entry name" value="GLUCAN ENDO-1,3-BETA-GLUCOSIDASE BG1-RELATED-RELATED"/>
    <property type="match status" value="1"/>
</dbReference>
<feature type="compositionally biased region" description="Basic residues" evidence="5">
    <location>
        <begin position="220"/>
        <end position="230"/>
    </location>
</feature>
<dbReference type="InterPro" id="IPR044965">
    <property type="entry name" value="Glyco_hydro_17_plant"/>
</dbReference>
<comment type="caution">
    <text evidence="6">The sequence shown here is derived from an EMBL/GenBank/DDBJ whole genome shotgun (WGS) entry which is preliminary data.</text>
</comment>
<dbReference type="Gene3D" id="3.20.20.80">
    <property type="entry name" value="Glycosidases"/>
    <property type="match status" value="1"/>
</dbReference>
<evidence type="ECO:0000256" key="2">
    <source>
        <dbReference type="ARBA" id="ARBA00022801"/>
    </source>
</evidence>
<organism evidence="6 7">
    <name type="scientific">Platanthera guangdongensis</name>
    <dbReference type="NCBI Taxonomy" id="2320717"/>
    <lineage>
        <taxon>Eukaryota</taxon>
        <taxon>Viridiplantae</taxon>
        <taxon>Streptophyta</taxon>
        <taxon>Embryophyta</taxon>
        <taxon>Tracheophyta</taxon>
        <taxon>Spermatophyta</taxon>
        <taxon>Magnoliopsida</taxon>
        <taxon>Liliopsida</taxon>
        <taxon>Asparagales</taxon>
        <taxon>Orchidaceae</taxon>
        <taxon>Orchidoideae</taxon>
        <taxon>Orchideae</taxon>
        <taxon>Orchidinae</taxon>
        <taxon>Platanthera</taxon>
    </lineage>
</organism>
<evidence type="ECO:0000313" key="7">
    <source>
        <dbReference type="Proteomes" id="UP001412067"/>
    </source>
</evidence>
<evidence type="ECO:0000313" key="6">
    <source>
        <dbReference type="EMBL" id="KAK8959601.1"/>
    </source>
</evidence>
<proteinExistence type="inferred from homology"/>
<reference evidence="6 7" key="1">
    <citation type="journal article" date="2022" name="Nat. Plants">
        <title>Genomes of leafy and leafless Platanthera orchids illuminate the evolution of mycoheterotrophy.</title>
        <authorList>
            <person name="Li M.H."/>
            <person name="Liu K.W."/>
            <person name="Li Z."/>
            <person name="Lu H.C."/>
            <person name="Ye Q.L."/>
            <person name="Zhang D."/>
            <person name="Wang J.Y."/>
            <person name="Li Y.F."/>
            <person name="Zhong Z.M."/>
            <person name="Liu X."/>
            <person name="Yu X."/>
            <person name="Liu D.K."/>
            <person name="Tu X.D."/>
            <person name="Liu B."/>
            <person name="Hao Y."/>
            <person name="Liao X.Y."/>
            <person name="Jiang Y.T."/>
            <person name="Sun W.H."/>
            <person name="Chen J."/>
            <person name="Chen Y.Q."/>
            <person name="Ai Y."/>
            <person name="Zhai J.W."/>
            <person name="Wu S.S."/>
            <person name="Zhou Z."/>
            <person name="Hsiao Y.Y."/>
            <person name="Wu W.L."/>
            <person name="Chen Y.Y."/>
            <person name="Lin Y.F."/>
            <person name="Hsu J.L."/>
            <person name="Li C.Y."/>
            <person name="Wang Z.W."/>
            <person name="Zhao X."/>
            <person name="Zhong W.Y."/>
            <person name="Ma X.K."/>
            <person name="Ma L."/>
            <person name="Huang J."/>
            <person name="Chen G.Z."/>
            <person name="Huang M.Z."/>
            <person name="Huang L."/>
            <person name="Peng D.H."/>
            <person name="Luo Y.B."/>
            <person name="Zou S.Q."/>
            <person name="Chen S.P."/>
            <person name="Lan S."/>
            <person name="Tsai W.C."/>
            <person name="Van de Peer Y."/>
            <person name="Liu Z.J."/>
        </authorList>
    </citation>
    <scope>NUCLEOTIDE SEQUENCE [LARGE SCALE GENOMIC DNA]</scope>
    <source>
        <strain evidence="6">Lor288</strain>
    </source>
</reference>
<keyword evidence="2" id="KW-0378">Hydrolase</keyword>
<dbReference type="SUPFAM" id="SSF51445">
    <property type="entry name" value="(Trans)glycosidases"/>
    <property type="match status" value="1"/>
</dbReference>
<evidence type="ECO:0000256" key="3">
    <source>
        <dbReference type="ARBA" id="ARBA00023295"/>
    </source>
</evidence>
<accession>A0ABR2M7I0</accession>
<sequence>MQANNLPSPSQVISLCKSRNIQKLRLYGSNPAVVAGLRNSDIGIILGADEQDLQQLSWDPAAVGGWVQANIVPYVGSVKFQYIVMGNEEIPSRPAPSLATSFPPYTTLSAPCRPLASPFRSPPPSPWGCSGQHSLRRKAFSRTKQYSSVLGKHRRKEGKQMNLMRRLLRLQPPALRNAQKNSVWSGHLPLRFKLSVSIRRINPPPPNQMESSSRLCTFQSKRHGRARRQSRGGFGGVGERMAVGWRGPASRTVASGQAIGGGAPGGNPNRAAEWRSGKRGLAETLKKRRSTG</sequence>